<dbReference type="PANTHER" id="PTHR11606:SF13">
    <property type="entry name" value="GLUTAMATE DEHYDROGENASE 1, MITOCHONDRIAL"/>
    <property type="match status" value="1"/>
</dbReference>
<dbReference type="InterPro" id="IPR006096">
    <property type="entry name" value="Glu/Leu/Phe/Val/Trp_DH_C"/>
</dbReference>
<evidence type="ECO:0000313" key="3">
    <source>
        <dbReference type="EMBL" id="KUK23359.1"/>
    </source>
</evidence>
<keyword evidence="1" id="KW-0560">Oxidoreductase</keyword>
<dbReference type="PANTHER" id="PTHR11606">
    <property type="entry name" value="GLUTAMATE DEHYDROGENASE"/>
    <property type="match status" value="1"/>
</dbReference>
<evidence type="ECO:0000259" key="2">
    <source>
        <dbReference type="Pfam" id="PF00208"/>
    </source>
</evidence>
<dbReference type="PATRIC" id="fig|93930.3.peg.1398"/>
<dbReference type="SUPFAM" id="SSF51735">
    <property type="entry name" value="NAD(P)-binding Rossmann-fold domains"/>
    <property type="match status" value="1"/>
</dbReference>
<comment type="caution">
    <text evidence="3">The sequence shown here is derived from an EMBL/GenBank/DDBJ whole genome shotgun (WGS) entry which is preliminary data.</text>
</comment>
<protein>
    <submittedName>
        <fullName evidence="3">Glutamate dehydrogenase</fullName>
    </submittedName>
</protein>
<organism evidence="3 4">
    <name type="scientific">Thermotoga petrophila</name>
    <dbReference type="NCBI Taxonomy" id="93929"/>
    <lineage>
        <taxon>Bacteria</taxon>
        <taxon>Thermotogati</taxon>
        <taxon>Thermotogota</taxon>
        <taxon>Thermotogae</taxon>
        <taxon>Thermotogales</taxon>
        <taxon>Thermotogaceae</taxon>
        <taxon>Thermotoga</taxon>
    </lineage>
</organism>
<dbReference type="GO" id="GO:0004352">
    <property type="term" value="F:glutamate dehydrogenase (NAD+) activity"/>
    <property type="evidence" value="ECO:0007669"/>
    <property type="project" value="TreeGrafter"/>
</dbReference>
<evidence type="ECO:0000313" key="4">
    <source>
        <dbReference type="Proteomes" id="UP000058636"/>
    </source>
</evidence>
<dbReference type="InterPro" id="IPR036291">
    <property type="entry name" value="NAD(P)-bd_dom_sf"/>
</dbReference>
<dbReference type="Gene3D" id="3.40.50.720">
    <property type="entry name" value="NAD(P)-binding Rossmann-like Domain"/>
    <property type="match status" value="1"/>
</dbReference>
<reference evidence="3 4" key="1">
    <citation type="journal article" date="2015" name="MBio">
        <title>Genome-Resolved Metagenomic Analysis Reveals Roles for Candidate Phyla and Other Microbial Community Members in Biogeochemical Transformations in Oil Reservoirs.</title>
        <authorList>
            <person name="Hu P."/>
            <person name="Tom L."/>
            <person name="Singh A."/>
            <person name="Thomas B.C."/>
            <person name="Baker B.J."/>
            <person name="Piceno Y.M."/>
            <person name="Andersen G.L."/>
            <person name="Banfield J.F."/>
        </authorList>
    </citation>
    <scope>NUCLEOTIDE SEQUENCE [LARGE SCALE GENOMIC DNA]</scope>
    <source>
        <strain evidence="3">46_26</strain>
    </source>
</reference>
<gene>
    <name evidence="3" type="ORF">XD57_0554</name>
</gene>
<dbReference type="AlphaFoldDB" id="A0A101ERP0"/>
<accession>A0A101ERP0</accession>
<proteinExistence type="predicted"/>
<dbReference type="GO" id="GO:0006538">
    <property type="term" value="P:L-glutamate catabolic process"/>
    <property type="evidence" value="ECO:0007669"/>
    <property type="project" value="TreeGrafter"/>
</dbReference>
<evidence type="ECO:0000256" key="1">
    <source>
        <dbReference type="ARBA" id="ARBA00023002"/>
    </source>
</evidence>
<feature type="domain" description="Glutamate/phenylalanine/leucine/valine/L-tryptophan dehydrogenase C-terminal" evidence="2">
    <location>
        <begin position="3"/>
        <end position="67"/>
    </location>
</feature>
<dbReference type="Pfam" id="PF00208">
    <property type="entry name" value="ELFV_dehydrog"/>
    <property type="match status" value="1"/>
</dbReference>
<name>A0A101ERP0_9THEM</name>
<dbReference type="Proteomes" id="UP000058636">
    <property type="component" value="Unassembled WGS sequence"/>
</dbReference>
<dbReference type="EMBL" id="LGFG01000030">
    <property type="protein sequence ID" value="KUK23359.1"/>
    <property type="molecule type" value="Genomic_DNA"/>
</dbReference>
<sequence>MWTILIPAALENAITEKNANDIKAKIIIEGANGPITQEAEEILLRNGIFIVPDILANAGGVVVSYFE</sequence>